<proteinExistence type="predicted"/>
<sequence length="189" mass="20937">PRIALNAALRARAGRRVTGDDRRFLRRHAGQGAWLIRALEQRGTTMLNVAEDIMSRQIGFLEHGPGGLVPLTMRTLAQSQGLHESTISRVSNGKYIATPHGTFELRYFFTQSVGTVDASHSAEAVRRTIARLIDAERADAILSDADIAEALCKLGMDIARRTVAKYRDALNIPGSVQRRRNREAGLQHR</sequence>
<dbReference type="Pfam" id="PF04552">
    <property type="entry name" value="Sigma54_DBD"/>
    <property type="match status" value="1"/>
</dbReference>
<dbReference type="PANTHER" id="PTHR32248">
    <property type="entry name" value="RNA POLYMERASE SIGMA-54 FACTOR"/>
    <property type="match status" value="1"/>
</dbReference>
<gene>
    <name evidence="2" type="ORF">HUK82_13265</name>
</gene>
<dbReference type="Gene3D" id="1.10.10.60">
    <property type="entry name" value="Homeodomain-like"/>
    <property type="match status" value="1"/>
</dbReference>
<feature type="non-terminal residue" evidence="2">
    <location>
        <position position="1"/>
    </location>
</feature>
<dbReference type="PANTHER" id="PTHR32248:SF4">
    <property type="entry name" value="RNA POLYMERASE SIGMA-54 FACTOR"/>
    <property type="match status" value="1"/>
</dbReference>
<dbReference type="AlphaFoldDB" id="A0A850PAE4"/>
<comment type="caution">
    <text evidence="2">The sequence shown here is derived from an EMBL/GenBank/DDBJ whole genome shotgun (WGS) entry which is preliminary data.</text>
</comment>
<dbReference type="PROSITE" id="PS50044">
    <property type="entry name" value="SIGMA54_3"/>
    <property type="match status" value="1"/>
</dbReference>
<reference evidence="2 3" key="1">
    <citation type="submission" date="2020-06" db="EMBL/GenBank/DDBJ databases">
        <title>Description of novel acetic acid bacteria.</title>
        <authorList>
            <person name="Sombolestani A."/>
        </authorList>
    </citation>
    <scope>NUCLEOTIDE SEQUENCE [LARGE SCALE GENOMIC DNA]</scope>
    <source>
        <strain evidence="2 3">LMG 27010</strain>
    </source>
</reference>
<dbReference type="EMBL" id="JABXXR010000141">
    <property type="protein sequence ID" value="NVN41525.1"/>
    <property type="molecule type" value="Genomic_DNA"/>
</dbReference>
<dbReference type="GO" id="GO:0016987">
    <property type="term" value="F:sigma factor activity"/>
    <property type="evidence" value="ECO:0007669"/>
    <property type="project" value="InterPro"/>
</dbReference>
<dbReference type="InterPro" id="IPR007634">
    <property type="entry name" value="RNA_pol_sigma_54_DNA-bd"/>
</dbReference>
<protein>
    <submittedName>
        <fullName evidence="2">RNA polymerase sigma-54 factor</fullName>
    </submittedName>
</protein>
<dbReference type="PROSITE" id="PS00718">
    <property type="entry name" value="SIGMA54_2"/>
    <property type="match status" value="1"/>
</dbReference>
<dbReference type="GO" id="GO:0001216">
    <property type="term" value="F:DNA-binding transcription activator activity"/>
    <property type="evidence" value="ECO:0007669"/>
    <property type="project" value="InterPro"/>
</dbReference>
<dbReference type="Proteomes" id="UP000585665">
    <property type="component" value="Unassembled WGS sequence"/>
</dbReference>
<evidence type="ECO:0000313" key="3">
    <source>
        <dbReference type="Proteomes" id="UP000585665"/>
    </source>
</evidence>
<organism evidence="2 3">
    <name type="scientific">Ameyamaea chiangmaiensis</name>
    <dbReference type="NCBI Taxonomy" id="442969"/>
    <lineage>
        <taxon>Bacteria</taxon>
        <taxon>Pseudomonadati</taxon>
        <taxon>Pseudomonadota</taxon>
        <taxon>Alphaproteobacteria</taxon>
        <taxon>Acetobacterales</taxon>
        <taxon>Acetobacteraceae</taxon>
        <taxon>Ameyamaea</taxon>
    </lineage>
</organism>
<name>A0A850PAE4_9PROT</name>
<evidence type="ECO:0000313" key="2">
    <source>
        <dbReference type="EMBL" id="NVN41525.1"/>
    </source>
</evidence>
<evidence type="ECO:0000259" key="1">
    <source>
        <dbReference type="Pfam" id="PF04552"/>
    </source>
</evidence>
<feature type="domain" description="RNA polymerase sigma factor 54 DNA-binding" evidence="1">
    <location>
        <begin position="24"/>
        <end position="180"/>
    </location>
</feature>
<dbReference type="InterPro" id="IPR000394">
    <property type="entry name" value="RNA_pol_sigma_54"/>
</dbReference>
<keyword evidence="3" id="KW-1185">Reference proteome</keyword>
<accession>A0A850PAE4</accession>
<dbReference type="PRINTS" id="PR00045">
    <property type="entry name" value="SIGMA54FCT"/>
</dbReference>